<evidence type="ECO:0000256" key="4">
    <source>
        <dbReference type="ARBA" id="ARBA00022679"/>
    </source>
</evidence>
<dbReference type="EMBL" id="MGBR01000001">
    <property type="protein sequence ID" value="OGK74300.1"/>
    <property type="molecule type" value="Genomic_DNA"/>
</dbReference>
<keyword evidence="4" id="KW-0808">Transferase</keyword>
<dbReference type="GO" id="GO:0005886">
    <property type="term" value="C:plasma membrane"/>
    <property type="evidence" value="ECO:0007669"/>
    <property type="project" value="UniProtKB-SubCell"/>
</dbReference>
<protein>
    <recommendedName>
        <fullName evidence="6">Glycosyltransferase 2-like domain-containing protein</fullName>
    </recommendedName>
</protein>
<dbReference type="InterPro" id="IPR001173">
    <property type="entry name" value="Glyco_trans_2-like"/>
</dbReference>
<comment type="subcellular location">
    <subcellularLocation>
        <location evidence="1">Cell membrane</location>
    </subcellularLocation>
</comment>
<evidence type="ECO:0000313" key="8">
    <source>
        <dbReference type="Proteomes" id="UP000177050"/>
    </source>
</evidence>
<evidence type="ECO:0000313" key="7">
    <source>
        <dbReference type="EMBL" id="OGK74300.1"/>
    </source>
</evidence>
<organism evidence="7 8">
    <name type="scientific">Candidatus Roizmanbacteria bacterium RIFOXYD1_FULL_38_12</name>
    <dbReference type="NCBI Taxonomy" id="1802093"/>
    <lineage>
        <taxon>Bacteria</taxon>
        <taxon>Candidatus Roizmaniibacteriota</taxon>
    </lineage>
</organism>
<keyword evidence="2" id="KW-1003">Cell membrane</keyword>
<evidence type="ECO:0000256" key="5">
    <source>
        <dbReference type="ARBA" id="ARBA00023136"/>
    </source>
</evidence>
<evidence type="ECO:0000256" key="2">
    <source>
        <dbReference type="ARBA" id="ARBA00022475"/>
    </source>
</evidence>
<dbReference type="GO" id="GO:0016757">
    <property type="term" value="F:glycosyltransferase activity"/>
    <property type="evidence" value="ECO:0007669"/>
    <property type="project" value="UniProtKB-KW"/>
</dbReference>
<evidence type="ECO:0000256" key="3">
    <source>
        <dbReference type="ARBA" id="ARBA00022676"/>
    </source>
</evidence>
<gene>
    <name evidence="7" type="ORF">A3K52_06075</name>
</gene>
<keyword evidence="5" id="KW-0472">Membrane</keyword>
<sequence>MKPFFSVVIPTLNEERFLPIILSRLVRQKAHNFEVIVIDGTSEDKTKQIAHQFSGVLPLRFYEVKKRNVSFQRNFGSQKAKGQYIIFLDADAQISITFTQKLISYISHTKGLVFIPAISPVEVNSQTKVVFNFANFIVEMSQSIGRPFSSGGSMVFEKSFFQLIGGFSEKVYMSEDHQIIQTAFKYGVKARFMRGIKVKMSLRRMKKQGELKLFYQYLLTAAQYLIKGKIDKKIIEYQMGGHIYFQKKLDQPLEEKIQEYLHEAKRFFKTIFLQ</sequence>
<feature type="domain" description="Glycosyltransferase 2-like" evidence="6">
    <location>
        <begin position="6"/>
        <end position="161"/>
    </location>
</feature>
<keyword evidence="3" id="KW-0328">Glycosyltransferase</keyword>
<dbReference type="SUPFAM" id="SSF53448">
    <property type="entry name" value="Nucleotide-diphospho-sugar transferases"/>
    <property type="match status" value="1"/>
</dbReference>
<dbReference type="AlphaFoldDB" id="A0A1F7L2E7"/>
<dbReference type="InterPro" id="IPR029044">
    <property type="entry name" value="Nucleotide-diphossugar_trans"/>
</dbReference>
<proteinExistence type="predicted"/>
<dbReference type="PANTHER" id="PTHR43646">
    <property type="entry name" value="GLYCOSYLTRANSFERASE"/>
    <property type="match status" value="1"/>
</dbReference>
<dbReference type="Proteomes" id="UP000177050">
    <property type="component" value="Unassembled WGS sequence"/>
</dbReference>
<dbReference type="Pfam" id="PF00535">
    <property type="entry name" value="Glycos_transf_2"/>
    <property type="match status" value="1"/>
</dbReference>
<dbReference type="Gene3D" id="3.90.550.10">
    <property type="entry name" value="Spore Coat Polysaccharide Biosynthesis Protein SpsA, Chain A"/>
    <property type="match status" value="1"/>
</dbReference>
<comment type="caution">
    <text evidence="7">The sequence shown here is derived from an EMBL/GenBank/DDBJ whole genome shotgun (WGS) entry which is preliminary data.</text>
</comment>
<dbReference type="PANTHER" id="PTHR43646:SF2">
    <property type="entry name" value="GLYCOSYLTRANSFERASE 2-LIKE DOMAIN-CONTAINING PROTEIN"/>
    <property type="match status" value="1"/>
</dbReference>
<accession>A0A1F7L2E7</accession>
<evidence type="ECO:0000256" key="1">
    <source>
        <dbReference type="ARBA" id="ARBA00004236"/>
    </source>
</evidence>
<reference evidence="7 8" key="1">
    <citation type="journal article" date="2016" name="Nat. Commun.">
        <title>Thousands of microbial genomes shed light on interconnected biogeochemical processes in an aquifer system.</title>
        <authorList>
            <person name="Anantharaman K."/>
            <person name="Brown C.T."/>
            <person name="Hug L.A."/>
            <person name="Sharon I."/>
            <person name="Castelle C.J."/>
            <person name="Probst A.J."/>
            <person name="Thomas B.C."/>
            <person name="Singh A."/>
            <person name="Wilkins M.J."/>
            <person name="Karaoz U."/>
            <person name="Brodie E.L."/>
            <person name="Williams K.H."/>
            <person name="Hubbard S.S."/>
            <person name="Banfield J.F."/>
        </authorList>
    </citation>
    <scope>NUCLEOTIDE SEQUENCE [LARGE SCALE GENOMIC DNA]</scope>
</reference>
<evidence type="ECO:0000259" key="6">
    <source>
        <dbReference type="Pfam" id="PF00535"/>
    </source>
</evidence>
<name>A0A1F7L2E7_9BACT</name>